<reference evidence="1 2" key="1">
    <citation type="submission" date="2019-11" db="EMBL/GenBank/DDBJ databases">
        <title>Comparative genomics of hydrocarbon-degrading Desulfosarcina strains.</title>
        <authorList>
            <person name="Watanabe M."/>
            <person name="Kojima H."/>
            <person name="Fukui M."/>
        </authorList>
    </citation>
    <scope>NUCLEOTIDE SEQUENCE [LARGE SCALE GENOMIC DNA]</scope>
    <source>
        <strain evidence="1 2">PP31</strain>
    </source>
</reference>
<name>A0A5K7Z512_9BACT</name>
<dbReference type="EMBL" id="AP021875">
    <property type="protein sequence ID" value="BBO75790.1"/>
    <property type="molecule type" value="Genomic_DNA"/>
</dbReference>
<dbReference type="RefSeq" id="WP_155304679.1">
    <property type="nucleotide sequence ID" value="NZ_AP021875.1"/>
</dbReference>
<keyword evidence="2" id="KW-1185">Reference proteome</keyword>
<accession>A0A5K7Z512</accession>
<dbReference type="Proteomes" id="UP000427769">
    <property type="component" value="Chromosome"/>
</dbReference>
<dbReference type="AlphaFoldDB" id="A0A5K7Z512"/>
<dbReference type="KEGG" id="dwd:DSCW_32070"/>
<sequence>MKNNLFIQFAIFVVLFFQFIAVKPAASDTNCVRSLISPGENPLRYKERGGRCEGLYEKPKKGSLYLVSFCQPADSTLHERPESLPLKWSNQNSDPVHLSGYVLNYPYSDSYQMDKIMDKNPGKYNWPLGFIYALNIEAKEIGIVCRTILAKGNTEKEIYYPIKISSTVPNTYKLVFKSDYYLYDITYSLASVDQQSGFPIHYFHQSKPVAKFKGPDELIIINIEGGMQTGYYQFQINAFYGSDHLPTGEIIWFFHD</sequence>
<evidence type="ECO:0000313" key="1">
    <source>
        <dbReference type="EMBL" id="BBO75790.1"/>
    </source>
</evidence>
<organism evidence="1 2">
    <name type="scientific">Desulfosarcina widdelii</name>
    <dbReference type="NCBI Taxonomy" id="947919"/>
    <lineage>
        <taxon>Bacteria</taxon>
        <taxon>Pseudomonadati</taxon>
        <taxon>Thermodesulfobacteriota</taxon>
        <taxon>Desulfobacteria</taxon>
        <taxon>Desulfobacterales</taxon>
        <taxon>Desulfosarcinaceae</taxon>
        <taxon>Desulfosarcina</taxon>
    </lineage>
</organism>
<gene>
    <name evidence="1" type="ORF">DSCW_32070</name>
</gene>
<proteinExistence type="predicted"/>
<protein>
    <submittedName>
        <fullName evidence="1">Uncharacterized protein</fullName>
    </submittedName>
</protein>
<evidence type="ECO:0000313" key="2">
    <source>
        <dbReference type="Proteomes" id="UP000427769"/>
    </source>
</evidence>
<dbReference type="OrthoDB" id="6397661at2"/>